<dbReference type="GO" id="GO:0046872">
    <property type="term" value="F:metal ion binding"/>
    <property type="evidence" value="ECO:0007669"/>
    <property type="project" value="UniProtKB-KW"/>
</dbReference>
<dbReference type="SFLD" id="SFLDG01136">
    <property type="entry name" value="C1.6:_Phosphoserine_Phosphatas"/>
    <property type="match status" value="1"/>
</dbReference>
<dbReference type="InterPro" id="IPR036412">
    <property type="entry name" value="HAD-like_sf"/>
</dbReference>
<dbReference type="InterPro" id="IPR010023">
    <property type="entry name" value="KdsC_fam"/>
</dbReference>
<dbReference type="EMBL" id="BMGL01000006">
    <property type="protein sequence ID" value="GGE12795.1"/>
    <property type="molecule type" value="Genomic_DNA"/>
</dbReference>
<evidence type="ECO:0000256" key="6">
    <source>
        <dbReference type="ARBA" id="ARBA00022842"/>
    </source>
</evidence>
<protein>
    <submittedName>
        <fullName evidence="8">3-deoxy-D-manno-octulosonate 8-phosphate phosphatase</fullName>
    </submittedName>
</protein>
<keyword evidence="4 7" id="KW-0479">Metal-binding</keyword>
<feature type="binding site" evidence="7">
    <location>
        <position position="20"/>
    </location>
    <ligand>
        <name>substrate</name>
    </ligand>
</feature>
<comment type="similarity">
    <text evidence="2">Belongs to the KdsC family.</text>
</comment>
<dbReference type="NCBIfam" id="TIGR01670">
    <property type="entry name" value="KdsC-phosphatas"/>
    <property type="match status" value="1"/>
</dbReference>
<evidence type="ECO:0000256" key="7">
    <source>
        <dbReference type="PIRSR" id="PIRSR006118-2"/>
    </source>
</evidence>
<dbReference type="Proteomes" id="UP000599688">
    <property type="component" value="Unassembled WGS sequence"/>
</dbReference>
<keyword evidence="6 7" id="KW-0460">Magnesium</keyword>
<feature type="binding site" evidence="7">
    <location>
        <position position="18"/>
    </location>
    <ligand>
        <name>Mg(2+)</name>
        <dbReference type="ChEBI" id="CHEBI:18420"/>
    </ligand>
</feature>
<name>A0A916ZU66_9FLAO</name>
<dbReference type="SUPFAM" id="SSF56784">
    <property type="entry name" value="HAD-like"/>
    <property type="match status" value="1"/>
</dbReference>
<dbReference type="InterPro" id="IPR050793">
    <property type="entry name" value="CMP-NeuNAc_synthase"/>
</dbReference>
<evidence type="ECO:0000256" key="3">
    <source>
        <dbReference type="ARBA" id="ARBA00011881"/>
    </source>
</evidence>
<dbReference type="SFLD" id="SFLDG01138">
    <property type="entry name" value="C1.6.2:_Deoxy-d-mannose-octulo"/>
    <property type="match status" value="1"/>
</dbReference>
<dbReference type="PIRSF" id="PIRSF006118">
    <property type="entry name" value="KDO8-P_Ptase"/>
    <property type="match status" value="1"/>
</dbReference>
<keyword evidence="5" id="KW-0378">Hydrolase</keyword>
<dbReference type="SFLD" id="SFLDS00003">
    <property type="entry name" value="Haloacid_Dehalogenase"/>
    <property type="match status" value="1"/>
</dbReference>
<keyword evidence="9" id="KW-1185">Reference proteome</keyword>
<evidence type="ECO:0000313" key="8">
    <source>
        <dbReference type="EMBL" id="GGE12795.1"/>
    </source>
</evidence>
<proteinExistence type="inferred from homology"/>
<dbReference type="AlphaFoldDB" id="A0A916ZU66"/>
<dbReference type="RefSeq" id="WP_188405982.1">
    <property type="nucleotide sequence ID" value="NZ_BMGL01000006.1"/>
</dbReference>
<dbReference type="Pfam" id="PF08282">
    <property type="entry name" value="Hydrolase_3"/>
    <property type="match status" value="1"/>
</dbReference>
<dbReference type="CDD" id="cd01630">
    <property type="entry name" value="HAD_KDO-like"/>
    <property type="match status" value="1"/>
</dbReference>
<accession>A0A916ZU66</accession>
<comment type="subunit">
    <text evidence="3">Homotetramer.</text>
</comment>
<evidence type="ECO:0000256" key="5">
    <source>
        <dbReference type="ARBA" id="ARBA00022801"/>
    </source>
</evidence>
<evidence type="ECO:0000256" key="2">
    <source>
        <dbReference type="ARBA" id="ARBA00005893"/>
    </source>
</evidence>
<dbReference type="FunFam" id="3.40.50.1000:FF:000029">
    <property type="entry name" value="3-deoxy-D-manno-octulosonate 8-phosphate phosphatase KdsC"/>
    <property type="match status" value="1"/>
</dbReference>
<gene>
    <name evidence="8" type="primary">kdsC</name>
    <name evidence="8" type="ORF">GCM10010831_12800</name>
</gene>
<feature type="binding site" evidence="7">
    <location>
        <position position="111"/>
    </location>
    <ligand>
        <name>Mg(2+)</name>
        <dbReference type="ChEBI" id="CHEBI:18420"/>
    </ligand>
</feature>
<dbReference type="InterPro" id="IPR023214">
    <property type="entry name" value="HAD_sf"/>
</dbReference>
<evidence type="ECO:0000256" key="1">
    <source>
        <dbReference type="ARBA" id="ARBA00001946"/>
    </source>
</evidence>
<comment type="cofactor">
    <cofactor evidence="1 7">
        <name>Mg(2+)</name>
        <dbReference type="ChEBI" id="CHEBI:18420"/>
    </cofactor>
</comment>
<dbReference type="PANTHER" id="PTHR21485:SF3">
    <property type="entry name" value="N-ACYLNEURAMINATE CYTIDYLYLTRANSFERASE"/>
    <property type="match status" value="1"/>
</dbReference>
<evidence type="ECO:0000313" key="9">
    <source>
        <dbReference type="Proteomes" id="UP000599688"/>
    </source>
</evidence>
<dbReference type="GO" id="GO:0008781">
    <property type="term" value="F:N-acylneuraminate cytidylyltransferase activity"/>
    <property type="evidence" value="ECO:0007669"/>
    <property type="project" value="TreeGrafter"/>
</dbReference>
<dbReference type="GO" id="GO:0016788">
    <property type="term" value="F:hydrolase activity, acting on ester bonds"/>
    <property type="evidence" value="ECO:0007669"/>
    <property type="project" value="InterPro"/>
</dbReference>
<sequence length="168" mass="18789">MEQNYKELLEKIKCFIFDVDGVLTSGKLLISDQGTLLRSMNVKDGFAMKYALSRGYSLCIISGGTNEGVRERLKTLGITDVYLGINDKVEVLDEYLDIYGISRSEVAYMGDDIPDVYPMKEVLLPTCPQNAVPEVKRLAKYISHKNGGEGCVRDLIEQVLKTQGKWAI</sequence>
<organism evidence="8 9">
    <name type="scientific">Psychroflexus salis</name>
    <dbReference type="NCBI Taxonomy" id="1526574"/>
    <lineage>
        <taxon>Bacteria</taxon>
        <taxon>Pseudomonadati</taxon>
        <taxon>Bacteroidota</taxon>
        <taxon>Flavobacteriia</taxon>
        <taxon>Flavobacteriales</taxon>
        <taxon>Flavobacteriaceae</taxon>
        <taxon>Psychroflexus</taxon>
    </lineage>
</organism>
<reference evidence="8 9" key="1">
    <citation type="journal article" date="2014" name="Int. J. Syst. Evol. Microbiol.">
        <title>Complete genome sequence of Corynebacterium casei LMG S-19264T (=DSM 44701T), isolated from a smear-ripened cheese.</title>
        <authorList>
            <consortium name="US DOE Joint Genome Institute (JGI-PGF)"/>
            <person name="Walter F."/>
            <person name="Albersmeier A."/>
            <person name="Kalinowski J."/>
            <person name="Ruckert C."/>
        </authorList>
    </citation>
    <scope>NUCLEOTIDE SEQUENCE [LARGE SCALE GENOMIC DNA]</scope>
    <source>
        <strain evidence="8 9">CGMCC 1.12925</strain>
    </source>
</reference>
<evidence type="ECO:0000256" key="4">
    <source>
        <dbReference type="ARBA" id="ARBA00022723"/>
    </source>
</evidence>
<dbReference type="Gene3D" id="3.40.50.1000">
    <property type="entry name" value="HAD superfamily/HAD-like"/>
    <property type="match status" value="1"/>
</dbReference>
<dbReference type="PANTHER" id="PTHR21485">
    <property type="entry name" value="HAD SUPERFAMILY MEMBERS CMAS AND KDSC"/>
    <property type="match status" value="1"/>
</dbReference>
<comment type="caution">
    <text evidence="8">The sequence shown here is derived from an EMBL/GenBank/DDBJ whole genome shotgun (WGS) entry which is preliminary data.</text>
</comment>